<evidence type="ECO:0000313" key="7">
    <source>
        <dbReference type="Proteomes" id="UP000077069"/>
    </source>
</evidence>
<dbReference type="PROSITE" id="PS50294">
    <property type="entry name" value="WD_REPEATS_REGION"/>
    <property type="match status" value="4"/>
</dbReference>
<dbReference type="RefSeq" id="XP_018043478.1">
    <property type="nucleotide sequence ID" value="XM_018176099.1"/>
</dbReference>
<dbReference type="InterPro" id="IPR015943">
    <property type="entry name" value="WD40/YVTN_repeat-like_dom_sf"/>
</dbReference>
<protein>
    <submittedName>
        <fullName evidence="6">Vegetative incompatibility protein HET-E-1</fullName>
    </submittedName>
</protein>
<dbReference type="Pfam" id="PF00400">
    <property type="entry name" value="WD40"/>
    <property type="match status" value="5"/>
</dbReference>
<evidence type="ECO:0000256" key="3">
    <source>
        <dbReference type="PROSITE-ProRule" id="PRU00221"/>
    </source>
</evidence>
<keyword evidence="1 3" id="KW-0853">WD repeat</keyword>
<dbReference type="InterPro" id="IPR019775">
    <property type="entry name" value="WD40_repeat_CS"/>
</dbReference>
<sequence>MDGLSGAASVIAVIDISAKVASLCFQYSVAAKDAKRDIERLQQKATNIKNVLEELQQLVDKQGSQLPSTHKLLELLKECHQQLQDLEGRLQANLEPSGRRKAMSKLGFRALKWPFTSKEVEKAVQYLGNYRNTFSLALQVDQTALILRVDQKTDTLSLPTAKGASFDSHLEEHNSTCLPNTRTELLRHIQDWANDENGKAIFWLNGAAGTGKSTIARTVARTFADQQRLGASFFFKRGEGERGNATRFFTTIATQLAHHVSGLEPGIKKAIEADPAISEKTLKDQFEKLILHPLSDMAHPPALKLLVVIDALDECETDNNIRVILQLLSQTRNLKSVSLRVFVTSRPELHIRLGFKQLPNGTFEDFILHEVAKQTIQHDIHVYIEIELTKIREERCLPLEWPGEKRIQTLVNMAVPLFIFAATICRFVGELTGNPRRRLEDILSYETEDVSKLGMTYLPILESLFATQDKKEKMKLSREFQDIVGSIVVLESPLSITSLAHLLGKAKDDVNCRLDSLHSVLNIPNHDDAPVRPLHLSFRDFLVDMSNQKSLFWVDERARHKELASYCLQLMSKPNGLRQNMCDLQPGTLRSEVDEERIIRNLSPELQYACRYWVYHLKQSQRLINDNATADTFLRKHFLHWLEAMSLLGETSKCVSLLETLSTLVEASNGALSALLHDARRFTLRFRHILQDAPLQIYSSALIFAPEASIVRKAFVDEMPEWIELLSKREEDWNACRSVLEGHTSGVNAVAFSPDGQLVASASDDNTVRVWEAATGSCRSVLEGHTDGVTAIAFSPDGQLVASASWDKTVRVWEAATGSCRSVLEGHTSYVNAVAFSPDGQLVASASDDKTVRVWEAATGSCCSVLEDHTSFVEAIAFSPDNQLVASASWDKTVRVWEAATGSCRSVLEAHTDGVKAVAFSPDGQYIQTNCGDICLHSPTTPLLLSQRVQPSQIFVQDQWISLHQQQMLWLPSEYRPTCAVVHRSVVFLGHSSGCSTFLKFDAQV</sequence>
<feature type="domain" description="NACHT" evidence="5">
    <location>
        <begin position="200"/>
        <end position="347"/>
    </location>
</feature>
<dbReference type="PANTHER" id="PTHR44019:SF8">
    <property type="entry name" value="POC1 CENTRIOLAR PROTEIN HOMOLOG"/>
    <property type="match status" value="1"/>
</dbReference>
<dbReference type="InterPro" id="IPR027417">
    <property type="entry name" value="P-loop_NTPase"/>
</dbReference>
<dbReference type="PROSITE" id="PS50837">
    <property type="entry name" value="NACHT"/>
    <property type="match status" value="1"/>
</dbReference>
<dbReference type="Gene3D" id="3.40.50.300">
    <property type="entry name" value="P-loop containing nucleotide triphosphate hydrolases"/>
    <property type="match status" value="1"/>
</dbReference>
<dbReference type="SMART" id="SM00320">
    <property type="entry name" value="WD40"/>
    <property type="match status" value="5"/>
</dbReference>
<evidence type="ECO:0000259" key="5">
    <source>
        <dbReference type="PROSITE" id="PS50837"/>
    </source>
</evidence>
<feature type="repeat" description="WD" evidence="3">
    <location>
        <begin position="740"/>
        <end position="781"/>
    </location>
</feature>
<evidence type="ECO:0000256" key="1">
    <source>
        <dbReference type="ARBA" id="ARBA00022574"/>
    </source>
</evidence>
<dbReference type="InParanoid" id="A0A177D082"/>
<dbReference type="PROSITE" id="PS50082">
    <property type="entry name" value="WD_REPEATS_2"/>
    <property type="match status" value="4"/>
</dbReference>
<dbReference type="PRINTS" id="PR00320">
    <property type="entry name" value="GPROTEINBRPT"/>
</dbReference>
<accession>A0A177D082</accession>
<dbReference type="AlphaFoldDB" id="A0A177D082"/>
<dbReference type="Pfam" id="PF24883">
    <property type="entry name" value="NPHP3_N"/>
    <property type="match status" value="1"/>
</dbReference>
<keyword evidence="2" id="KW-0677">Repeat</keyword>
<dbReference type="STRING" id="1460663.A0A177D082"/>
<keyword evidence="7" id="KW-1185">Reference proteome</keyword>
<dbReference type="Proteomes" id="UP000077069">
    <property type="component" value="Unassembled WGS sequence"/>
</dbReference>
<feature type="repeat" description="WD" evidence="3">
    <location>
        <begin position="866"/>
        <end position="907"/>
    </location>
</feature>
<dbReference type="InterPro" id="IPR050505">
    <property type="entry name" value="WDR55/POC1"/>
</dbReference>
<dbReference type="EMBL" id="KV441548">
    <property type="protein sequence ID" value="OAG13113.1"/>
    <property type="molecule type" value="Genomic_DNA"/>
</dbReference>
<dbReference type="InterPro" id="IPR020472">
    <property type="entry name" value="WD40_PAC1"/>
</dbReference>
<dbReference type="InterPro" id="IPR036322">
    <property type="entry name" value="WD40_repeat_dom_sf"/>
</dbReference>
<dbReference type="InterPro" id="IPR001680">
    <property type="entry name" value="WD40_rpt"/>
</dbReference>
<dbReference type="OrthoDB" id="674604at2759"/>
<evidence type="ECO:0000256" key="2">
    <source>
        <dbReference type="ARBA" id="ARBA00022737"/>
    </source>
</evidence>
<feature type="repeat" description="WD" evidence="3">
    <location>
        <begin position="824"/>
        <end position="865"/>
    </location>
</feature>
<feature type="coiled-coil region" evidence="4">
    <location>
        <begin position="31"/>
        <end position="61"/>
    </location>
</feature>
<dbReference type="InterPro" id="IPR031348">
    <property type="entry name" value="PigL_N"/>
</dbReference>
<gene>
    <name evidence="6" type="ORF">CC84DRAFT_1136442</name>
</gene>
<organism evidence="6 7">
    <name type="scientific">Paraphaeosphaeria sporulosa</name>
    <dbReference type="NCBI Taxonomy" id="1460663"/>
    <lineage>
        <taxon>Eukaryota</taxon>
        <taxon>Fungi</taxon>
        <taxon>Dikarya</taxon>
        <taxon>Ascomycota</taxon>
        <taxon>Pezizomycotina</taxon>
        <taxon>Dothideomycetes</taxon>
        <taxon>Pleosporomycetidae</taxon>
        <taxon>Pleosporales</taxon>
        <taxon>Massarineae</taxon>
        <taxon>Didymosphaeriaceae</taxon>
        <taxon>Paraphaeosphaeria</taxon>
    </lineage>
</organism>
<name>A0A177D082_9PLEO</name>
<feature type="repeat" description="WD" evidence="3">
    <location>
        <begin position="782"/>
        <end position="823"/>
    </location>
</feature>
<dbReference type="PANTHER" id="PTHR44019">
    <property type="entry name" value="WD REPEAT-CONTAINING PROTEIN 55"/>
    <property type="match status" value="1"/>
</dbReference>
<dbReference type="SUPFAM" id="SSF50978">
    <property type="entry name" value="WD40 repeat-like"/>
    <property type="match status" value="1"/>
</dbReference>
<dbReference type="PROSITE" id="PS00678">
    <property type="entry name" value="WD_REPEATS_1"/>
    <property type="match status" value="4"/>
</dbReference>
<dbReference type="InterPro" id="IPR056884">
    <property type="entry name" value="NPHP3-like_N"/>
</dbReference>
<dbReference type="InterPro" id="IPR007111">
    <property type="entry name" value="NACHT_NTPase"/>
</dbReference>
<dbReference type="CDD" id="cd00200">
    <property type="entry name" value="WD40"/>
    <property type="match status" value="1"/>
</dbReference>
<evidence type="ECO:0000313" key="6">
    <source>
        <dbReference type="EMBL" id="OAG13113.1"/>
    </source>
</evidence>
<dbReference type="SUPFAM" id="SSF52540">
    <property type="entry name" value="P-loop containing nucleoside triphosphate hydrolases"/>
    <property type="match status" value="1"/>
</dbReference>
<dbReference type="GeneID" id="28759585"/>
<reference evidence="6 7" key="1">
    <citation type="submission" date="2016-05" db="EMBL/GenBank/DDBJ databases">
        <title>Comparative analysis of secretome profiles of manganese(II)-oxidizing ascomycete fungi.</title>
        <authorList>
            <consortium name="DOE Joint Genome Institute"/>
            <person name="Zeiner C.A."/>
            <person name="Purvine S.O."/>
            <person name="Zink E.M."/>
            <person name="Wu S."/>
            <person name="Pasa-Tolic L."/>
            <person name="Chaput D.L."/>
            <person name="Haridas S."/>
            <person name="Grigoriev I.V."/>
            <person name="Santelli C.M."/>
            <person name="Hansel C.M."/>
        </authorList>
    </citation>
    <scope>NUCLEOTIDE SEQUENCE [LARGE SCALE GENOMIC DNA]</scope>
    <source>
        <strain evidence="6 7">AP3s5-JAC2a</strain>
    </source>
</reference>
<dbReference type="Gene3D" id="2.130.10.10">
    <property type="entry name" value="YVTN repeat-like/Quinoprotein amine dehydrogenase"/>
    <property type="match status" value="1"/>
</dbReference>
<proteinExistence type="predicted"/>
<keyword evidence="4" id="KW-0175">Coiled coil</keyword>
<evidence type="ECO:0000256" key="4">
    <source>
        <dbReference type="SAM" id="Coils"/>
    </source>
</evidence>
<dbReference type="Pfam" id="PF17111">
    <property type="entry name" value="PigL_N"/>
    <property type="match status" value="1"/>
</dbReference>